<evidence type="ECO:0000256" key="2">
    <source>
        <dbReference type="ARBA" id="ARBA00001933"/>
    </source>
</evidence>
<comment type="similarity">
    <text evidence="4">Belongs to the radical SAM superfamily. KamA family.</text>
</comment>
<feature type="modified residue" description="N6-(pyridoxal phosphate)lysine" evidence="15">
    <location>
        <position position="346"/>
    </location>
</feature>
<keyword evidence="9 15" id="KW-0663">Pyridoxal phosphate</keyword>
<dbReference type="GO" id="GO:0051539">
    <property type="term" value="F:4 iron, 4 sulfur cluster binding"/>
    <property type="evidence" value="ECO:0007669"/>
    <property type="project" value="UniProtKB-KW"/>
</dbReference>
<organism evidence="17 18">
    <name type="scientific">Candidatus Protochlamydia amoebophila</name>
    <dbReference type="NCBI Taxonomy" id="362787"/>
    <lineage>
        <taxon>Bacteria</taxon>
        <taxon>Pseudomonadati</taxon>
        <taxon>Chlamydiota</taxon>
        <taxon>Chlamydiia</taxon>
        <taxon>Parachlamydiales</taxon>
        <taxon>Parachlamydiaceae</taxon>
        <taxon>Candidatus Protochlamydia</taxon>
    </lineage>
</organism>
<keyword evidence="11 14" id="KW-0411">Iron-sulfur</keyword>
<dbReference type="PROSITE" id="PS51918">
    <property type="entry name" value="RADICAL_SAM"/>
    <property type="match status" value="1"/>
</dbReference>
<dbReference type="NCBIfam" id="TIGR00238">
    <property type="entry name" value="KamA family radical SAM protein"/>
    <property type="match status" value="1"/>
</dbReference>
<dbReference type="GO" id="GO:0016853">
    <property type="term" value="F:isomerase activity"/>
    <property type="evidence" value="ECO:0007669"/>
    <property type="project" value="UniProtKB-KW"/>
</dbReference>
<comment type="cofactor">
    <cofactor evidence="3">
        <name>[4Fe-4S] cluster</name>
        <dbReference type="ChEBI" id="CHEBI:49883"/>
    </cofactor>
</comment>
<evidence type="ECO:0000256" key="12">
    <source>
        <dbReference type="ARBA" id="ARBA00023235"/>
    </source>
</evidence>
<dbReference type="SFLD" id="SFLDS00029">
    <property type="entry name" value="Radical_SAM"/>
    <property type="match status" value="1"/>
</dbReference>
<feature type="binding site" evidence="14">
    <location>
        <position position="144"/>
    </location>
    <ligand>
        <name>[4Fe-4S] cluster</name>
        <dbReference type="ChEBI" id="CHEBI:49883"/>
        <note>4Fe-4S-S-AdoMet</note>
    </ligand>
</feature>
<evidence type="ECO:0000256" key="9">
    <source>
        <dbReference type="ARBA" id="ARBA00022898"/>
    </source>
</evidence>
<dbReference type="SFLD" id="SFLDF00314">
    <property type="entry name" value="L-lysine_2_3-aminomutase_(yjeK"/>
    <property type="match status" value="1"/>
</dbReference>
<comment type="catalytic activity">
    <reaction evidence="1">
        <text>L-lysine = D-beta-lysine</text>
        <dbReference type="Rhea" id="RHEA:44148"/>
        <dbReference type="ChEBI" id="CHEBI:32551"/>
        <dbReference type="ChEBI" id="CHEBI:84138"/>
    </reaction>
</comment>
<evidence type="ECO:0000313" key="17">
    <source>
        <dbReference type="EMBL" id="KIC73918.1"/>
    </source>
</evidence>
<dbReference type="InterPro" id="IPR003739">
    <property type="entry name" value="Lys_aminomutase/Glu_NH3_mut"/>
</dbReference>
<evidence type="ECO:0000256" key="11">
    <source>
        <dbReference type="ARBA" id="ARBA00023014"/>
    </source>
</evidence>
<dbReference type="PANTHER" id="PTHR30538:SF1">
    <property type="entry name" value="L-LYSINE 2,3-AMINOMUTASE"/>
    <property type="match status" value="1"/>
</dbReference>
<sequence length="353" mass="40788">MSLTNSMISVKTPFNLIASKSQCFIDLNPPESWRLIQRKNFTNLKILADFLALNFEQRKQLLDKPTFAINVPYRLAQKMTKGSLEDPLVKQFLPFKSEFENHDLFVQDPVGDEQCRRTAQLLHKYRGRVLLVCTSACAMHCRYCFRQNFSYQSHDKTFFKELDLIRQDSSIHEVILSGGDPLSLSNDILAKLFEELNGISHLKRIRFHTRFPIGIPERIDKGFLNIIENCPKQIFFVIHCNHPLELDKDIFERLKALHLRGCVLLNQSVLLKGVNDRIEVLEELCELLSDHGIIPYYLHQLDRVKGASHFELGEKEGAALIQELSKRLSGYAIPRYVREIAGEAHKTPIQLLF</sequence>
<evidence type="ECO:0000256" key="13">
    <source>
        <dbReference type="ARBA" id="ARBA00030756"/>
    </source>
</evidence>
<evidence type="ECO:0000256" key="3">
    <source>
        <dbReference type="ARBA" id="ARBA00001966"/>
    </source>
</evidence>
<keyword evidence="8 14" id="KW-0479">Metal-binding</keyword>
<evidence type="ECO:0000256" key="14">
    <source>
        <dbReference type="PIRSR" id="PIRSR004911-1"/>
    </source>
</evidence>
<evidence type="ECO:0000256" key="7">
    <source>
        <dbReference type="ARBA" id="ARBA00022691"/>
    </source>
</evidence>
<comment type="caution">
    <text evidence="17">The sequence shown here is derived from an EMBL/GenBank/DDBJ whole genome shotgun (WGS) entry which is preliminary data.</text>
</comment>
<evidence type="ECO:0000256" key="1">
    <source>
        <dbReference type="ARBA" id="ARBA00001352"/>
    </source>
</evidence>
<evidence type="ECO:0000256" key="10">
    <source>
        <dbReference type="ARBA" id="ARBA00023004"/>
    </source>
</evidence>
<dbReference type="CDD" id="cd01335">
    <property type="entry name" value="Radical_SAM"/>
    <property type="match status" value="1"/>
</dbReference>
<evidence type="ECO:0000256" key="15">
    <source>
        <dbReference type="PIRSR" id="PIRSR603739-50"/>
    </source>
</evidence>
<feature type="binding site" evidence="14">
    <location>
        <position position="137"/>
    </location>
    <ligand>
        <name>[4Fe-4S] cluster</name>
        <dbReference type="ChEBI" id="CHEBI:49883"/>
        <note>4Fe-4S-S-AdoMet</note>
    </ligand>
</feature>
<evidence type="ECO:0000313" key="18">
    <source>
        <dbReference type="Proteomes" id="UP000031465"/>
    </source>
</evidence>
<dbReference type="InterPro" id="IPR022462">
    <property type="entry name" value="EpmB"/>
</dbReference>
<dbReference type="Gene3D" id="3.20.20.70">
    <property type="entry name" value="Aldolase class I"/>
    <property type="match status" value="1"/>
</dbReference>
<gene>
    <name evidence="17" type="primary">epmB</name>
    <name evidence="17" type="ORF">DB44_AS00140</name>
</gene>
<dbReference type="PANTHER" id="PTHR30538">
    <property type="entry name" value="LYSINE 2,3-AMINOMUTASE-RELATED"/>
    <property type="match status" value="1"/>
</dbReference>
<keyword evidence="6 14" id="KW-0004">4Fe-4S</keyword>
<dbReference type="EMBL" id="JSAN01000017">
    <property type="protein sequence ID" value="KIC73918.1"/>
    <property type="molecule type" value="Genomic_DNA"/>
</dbReference>
<dbReference type="Proteomes" id="UP000031465">
    <property type="component" value="Unassembled WGS sequence"/>
</dbReference>
<protein>
    <recommendedName>
        <fullName evidence="5">L-lysine 2,3-aminomutase</fullName>
    </recommendedName>
    <alternativeName>
        <fullName evidence="13">EF-P post-translational modification enzyme B</fullName>
    </alternativeName>
</protein>
<evidence type="ECO:0000256" key="5">
    <source>
        <dbReference type="ARBA" id="ARBA00022363"/>
    </source>
</evidence>
<keyword evidence="10" id="KW-0408">Iron</keyword>
<reference evidence="17 18" key="1">
    <citation type="journal article" date="2014" name="Mol. Biol. Evol.">
        <title>Massive expansion of Ubiquitination-related gene families within the Chlamydiae.</title>
        <authorList>
            <person name="Domman D."/>
            <person name="Collingro A."/>
            <person name="Lagkouvardos I."/>
            <person name="Gehre L."/>
            <person name="Weinmaier T."/>
            <person name="Rattei T."/>
            <person name="Subtil A."/>
            <person name="Horn M."/>
        </authorList>
    </citation>
    <scope>NUCLEOTIDE SEQUENCE [LARGE SCALE GENOMIC DNA]</scope>
    <source>
        <strain evidence="17 18">EI2</strain>
    </source>
</reference>
<dbReference type="SUPFAM" id="SSF102114">
    <property type="entry name" value="Radical SAM enzymes"/>
    <property type="match status" value="1"/>
</dbReference>
<dbReference type="InterPro" id="IPR058240">
    <property type="entry name" value="rSAM_sf"/>
</dbReference>
<comment type="cofactor">
    <cofactor evidence="2 15">
        <name>pyridoxal 5'-phosphate</name>
        <dbReference type="ChEBI" id="CHEBI:597326"/>
    </cofactor>
</comment>
<proteinExistence type="inferred from homology"/>
<dbReference type="PATRIC" id="fig|362787.3.peg.257"/>
<name>A0A0C1HGY0_9BACT</name>
<evidence type="ECO:0000256" key="4">
    <source>
        <dbReference type="ARBA" id="ARBA00008703"/>
    </source>
</evidence>
<feature type="binding site" evidence="14">
    <location>
        <position position="141"/>
    </location>
    <ligand>
        <name>[4Fe-4S] cluster</name>
        <dbReference type="ChEBI" id="CHEBI:49883"/>
        <note>4Fe-4S-S-AdoMet</note>
    </ligand>
</feature>
<keyword evidence="7" id="KW-0949">S-adenosyl-L-methionine</keyword>
<dbReference type="Pfam" id="PF13353">
    <property type="entry name" value="Fer4_12"/>
    <property type="match status" value="1"/>
</dbReference>
<accession>A0A0C1HGY0</accession>
<dbReference type="SFLD" id="SFLDG01070">
    <property type="entry name" value="PLP-dependent"/>
    <property type="match status" value="1"/>
</dbReference>
<dbReference type="AlphaFoldDB" id="A0A0C1HGY0"/>
<evidence type="ECO:0000256" key="8">
    <source>
        <dbReference type="ARBA" id="ARBA00022723"/>
    </source>
</evidence>
<evidence type="ECO:0000256" key="6">
    <source>
        <dbReference type="ARBA" id="ARBA00022485"/>
    </source>
</evidence>
<dbReference type="InterPro" id="IPR007197">
    <property type="entry name" value="rSAM"/>
</dbReference>
<evidence type="ECO:0000259" key="16">
    <source>
        <dbReference type="PROSITE" id="PS51918"/>
    </source>
</evidence>
<dbReference type="InterPro" id="IPR013785">
    <property type="entry name" value="Aldolase_TIM"/>
</dbReference>
<dbReference type="GO" id="GO:0046872">
    <property type="term" value="F:metal ion binding"/>
    <property type="evidence" value="ECO:0007669"/>
    <property type="project" value="UniProtKB-KW"/>
</dbReference>
<keyword evidence="12 17" id="KW-0413">Isomerase</keyword>
<feature type="domain" description="Radical SAM core" evidence="16">
    <location>
        <begin position="123"/>
        <end position="343"/>
    </location>
</feature>
<dbReference type="PIRSF" id="PIRSF004911">
    <property type="entry name" value="DUF160"/>
    <property type="match status" value="1"/>
</dbReference>